<dbReference type="Proteomes" id="UP001178508">
    <property type="component" value="Chromosome 15"/>
</dbReference>
<feature type="region of interest" description="Disordered" evidence="1">
    <location>
        <begin position="1"/>
        <end position="20"/>
    </location>
</feature>
<evidence type="ECO:0000256" key="1">
    <source>
        <dbReference type="SAM" id="MobiDB-lite"/>
    </source>
</evidence>
<protein>
    <submittedName>
        <fullName evidence="2">Uncharacterized protein</fullName>
    </submittedName>
</protein>
<keyword evidence="3" id="KW-1185">Reference proteome</keyword>
<gene>
    <name evidence="2" type="ORF">XNOV1_A031359</name>
</gene>
<dbReference type="AlphaFoldDB" id="A0AAV1GND6"/>
<evidence type="ECO:0000313" key="2">
    <source>
        <dbReference type="EMBL" id="CAJ1074599.1"/>
    </source>
</evidence>
<feature type="compositionally biased region" description="Basic and acidic residues" evidence="1">
    <location>
        <begin position="9"/>
        <end position="20"/>
    </location>
</feature>
<name>A0AAV1GND6_XYRNO</name>
<organism evidence="2 3">
    <name type="scientific">Xyrichtys novacula</name>
    <name type="common">Pearly razorfish</name>
    <name type="synonym">Hemipteronotus novacula</name>
    <dbReference type="NCBI Taxonomy" id="13765"/>
    <lineage>
        <taxon>Eukaryota</taxon>
        <taxon>Metazoa</taxon>
        <taxon>Chordata</taxon>
        <taxon>Craniata</taxon>
        <taxon>Vertebrata</taxon>
        <taxon>Euteleostomi</taxon>
        <taxon>Actinopterygii</taxon>
        <taxon>Neopterygii</taxon>
        <taxon>Teleostei</taxon>
        <taxon>Neoteleostei</taxon>
        <taxon>Acanthomorphata</taxon>
        <taxon>Eupercaria</taxon>
        <taxon>Labriformes</taxon>
        <taxon>Labridae</taxon>
        <taxon>Xyrichtys</taxon>
    </lineage>
</organism>
<dbReference type="EMBL" id="OY660878">
    <property type="protein sequence ID" value="CAJ1074599.1"/>
    <property type="molecule type" value="Genomic_DNA"/>
</dbReference>
<sequence length="373" mass="42630">MMRRASARQTEEGFEKEEEGRFRPGLSEVLGPKACKYAPKKLLKMDLTVTIPMNVYAFWQCWKSMHFRVCNRRNRASGHGERHHFTPNKLFITQALENKHGPGHKLYILPEIQFFMQSTADMGELNTVEGFQSHKINLCSVFAPFYVNDKGRSKKGVLYLKKRKRGAYLSQRKKIYKEETASRQPKIIKELPLYSNGNNGEKRRNQRLNKTLSAAVREREHRAVPETEVTLSERYRHAACISKCPQVQEGRTNVTRTEATSIHGGLSGLIRFEVSELLPDSARLRNTEGPGDIFGFVSAQVDLSCKHGDQQDDGEPSEQPCILDQEEDDLGGRTLLFPRYTVHLWKLRTKTTTIRSLSLTSLLQTKTYSGLIV</sequence>
<evidence type="ECO:0000313" key="3">
    <source>
        <dbReference type="Proteomes" id="UP001178508"/>
    </source>
</evidence>
<accession>A0AAV1GND6</accession>
<reference evidence="2" key="1">
    <citation type="submission" date="2023-08" db="EMBL/GenBank/DDBJ databases">
        <authorList>
            <person name="Alioto T."/>
            <person name="Alioto T."/>
            <person name="Gomez Garrido J."/>
        </authorList>
    </citation>
    <scope>NUCLEOTIDE SEQUENCE</scope>
</reference>
<proteinExistence type="predicted"/>